<evidence type="ECO:0000256" key="1">
    <source>
        <dbReference type="ARBA" id="ARBA00013260"/>
    </source>
</evidence>
<dbReference type="NCBIfam" id="TIGR00447">
    <property type="entry name" value="pth"/>
    <property type="match status" value="1"/>
</dbReference>
<evidence type="ECO:0000313" key="8">
    <source>
        <dbReference type="EMBL" id="MDT0619412.1"/>
    </source>
</evidence>
<feature type="binding site" evidence="7">
    <location>
        <position position="18"/>
    </location>
    <ligand>
        <name>tRNA</name>
        <dbReference type="ChEBI" id="CHEBI:17843"/>
    </ligand>
</feature>
<feature type="binding site" evidence="7">
    <location>
        <position position="117"/>
    </location>
    <ligand>
        <name>tRNA</name>
        <dbReference type="ChEBI" id="CHEBI:17843"/>
    </ligand>
</feature>
<gene>
    <name evidence="7 8" type="primary">pth</name>
    <name evidence="8" type="ORF">RM531_13115</name>
</gene>
<feature type="site" description="Discriminates between blocked and unblocked aminoacyl-tRNA" evidence="7">
    <location>
        <position position="13"/>
    </location>
</feature>
<comment type="caution">
    <text evidence="8">The sequence shown here is derived from an EMBL/GenBank/DDBJ whole genome shotgun (WGS) entry which is preliminary data.</text>
</comment>
<dbReference type="InterPro" id="IPR001328">
    <property type="entry name" value="Pept_tRNA_hydro"/>
</dbReference>
<evidence type="ECO:0000256" key="5">
    <source>
        <dbReference type="ARBA" id="ARBA00038063"/>
    </source>
</evidence>
<proteinExistence type="inferred from homology"/>
<evidence type="ECO:0000256" key="3">
    <source>
        <dbReference type="ARBA" id="ARBA00022801"/>
    </source>
</evidence>
<keyword evidence="2 7" id="KW-0820">tRNA-binding</keyword>
<sequence length="194" mass="21422">MTAEVRALVALGNPGAKHERQRHNVGFWLADAMAMTYQTSFREQSRFKGWVAQVTVGGEPLWMLKPATFMNRSGESVQPFAAFHKFTPEQLLVVHDDLDLPPGAIRIKRGGGHGGHNGLRDIHRVIGPDYARLRIGIGHPGHREAVLGHVLGVPPADETDALLDGLERAYAGLERMLDGDWNRAAQFLHTQPET</sequence>
<dbReference type="EMBL" id="JAVRHY010000014">
    <property type="protein sequence ID" value="MDT0619412.1"/>
    <property type="molecule type" value="Genomic_DNA"/>
</dbReference>
<dbReference type="InterPro" id="IPR036416">
    <property type="entry name" value="Pept_tRNA_hydro_sf"/>
</dbReference>
<feature type="active site" description="Proton acceptor" evidence="7">
    <location>
        <position position="23"/>
    </location>
</feature>
<evidence type="ECO:0000256" key="6">
    <source>
        <dbReference type="ARBA" id="ARBA00050038"/>
    </source>
</evidence>
<dbReference type="Proteomes" id="UP001259982">
    <property type="component" value="Unassembled WGS sequence"/>
</dbReference>
<dbReference type="PANTHER" id="PTHR17224:SF1">
    <property type="entry name" value="PEPTIDYL-TRNA HYDROLASE"/>
    <property type="match status" value="1"/>
</dbReference>
<protein>
    <recommendedName>
        <fullName evidence="6 7">Peptidyl-tRNA hydrolase</fullName>
        <shortName evidence="7">Pth</shortName>
        <ecNumber evidence="1 7">3.1.1.29</ecNumber>
    </recommendedName>
</protein>
<keyword evidence="7" id="KW-0963">Cytoplasm</keyword>
<dbReference type="Gene3D" id="3.40.50.1470">
    <property type="entry name" value="Peptidyl-tRNA hydrolase"/>
    <property type="match status" value="1"/>
</dbReference>
<comment type="subcellular location">
    <subcellularLocation>
        <location evidence="7">Cytoplasm</location>
    </subcellularLocation>
</comment>
<dbReference type="PANTHER" id="PTHR17224">
    <property type="entry name" value="PEPTIDYL-TRNA HYDROLASE"/>
    <property type="match status" value="1"/>
</dbReference>
<feature type="binding site" evidence="7">
    <location>
        <position position="69"/>
    </location>
    <ligand>
        <name>tRNA</name>
        <dbReference type="ChEBI" id="CHEBI:17843"/>
    </ligand>
</feature>
<dbReference type="GO" id="GO:0004045">
    <property type="term" value="F:peptidyl-tRNA hydrolase activity"/>
    <property type="evidence" value="ECO:0007669"/>
    <property type="project" value="UniProtKB-EC"/>
</dbReference>
<comment type="catalytic activity">
    <reaction evidence="7">
        <text>an N-acyl-L-alpha-aminoacyl-tRNA + H2O = an N-acyl-L-amino acid + a tRNA + H(+)</text>
        <dbReference type="Rhea" id="RHEA:54448"/>
        <dbReference type="Rhea" id="RHEA-COMP:10123"/>
        <dbReference type="Rhea" id="RHEA-COMP:13883"/>
        <dbReference type="ChEBI" id="CHEBI:15377"/>
        <dbReference type="ChEBI" id="CHEBI:15378"/>
        <dbReference type="ChEBI" id="CHEBI:59874"/>
        <dbReference type="ChEBI" id="CHEBI:78442"/>
        <dbReference type="ChEBI" id="CHEBI:138191"/>
        <dbReference type="EC" id="3.1.1.29"/>
    </reaction>
</comment>
<organism evidence="8 9">
    <name type="scientific">Spectribacter acetivorans</name>
    <dbReference type="NCBI Taxonomy" id="3075603"/>
    <lineage>
        <taxon>Bacteria</taxon>
        <taxon>Pseudomonadati</taxon>
        <taxon>Pseudomonadota</taxon>
        <taxon>Gammaproteobacteria</taxon>
        <taxon>Salinisphaerales</taxon>
        <taxon>Salinisphaeraceae</taxon>
        <taxon>Spectribacter</taxon>
    </lineage>
</organism>
<accession>A0ABU3BC80</accession>
<evidence type="ECO:0000256" key="2">
    <source>
        <dbReference type="ARBA" id="ARBA00022555"/>
    </source>
</evidence>
<dbReference type="PROSITE" id="PS01196">
    <property type="entry name" value="PEPT_TRNA_HYDROL_2"/>
    <property type="match status" value="1"/>
</dbReference>
<keyword evidence="3 7" id="KW-0378">Hydrolase</keyword>
<dbReference type="EC" id="3.1.1.29" evidence="1 7"/>
<comment type="similarity">
    <text evidence="5 7">Belongs to the PTH family.</text>
</comment>
<evidence type="ECO:0000313" key="9">
    <source>
        <dbReference type="Proteomes" id="UP001259982"/>
    </source>
</evidence>
<keyword evidence="9" id="KW-1185">Reference proteome</keyword>
<dbReference type="CDD" id="cd00462">
    <property type="entry name" value="PTH"/>
    <property type="match status" value="1"/>
</dbReference>
<feature type="site" description="Stabilizes the basic form of H active site to accept a proton" evidence="7">
    <location>
        <position position="96"/>
    </location>
</feature>
<dbReference type="SUPFAM" id="SSF53178">
    <property type="entry name" value="Peptidyl-tRNA hydrolase-like"/>
    <property type="match status" value="1"/>
</dbReference>
<name>A0ABU3BC80_9GAMM</name>
<dbReference type="HAMAP" id="MF_00083">
    <property type="entry name" value="Pept_tRNA_hydro_bact"/>
    <property type="match status" value="1"/>
</dbReference>
<comment type="function">
    <text evidence="7">Hydrolyzes ribosome-free peptidyl-tRNAs (with 1 or more amino acids incorporated), which drop off the ribosome during protein synthesis, or as a result of ribosome stalling.</text>
</comment>
<dbReference type="Pfam" id="PF01195">
    <property type="entry name" value="Pept_tRNA_hydro"/>
    <property type="match status" value="1"/>
</dbReference>
<evidence type="ECO:0000256" key="7">
    <source>
        <dbReference type="HAMAP-Rule" id="MF_00083"/>
    </source>
</evidence>
<keyword evidence="4 7" id="KW-0694">RNA-binding</keyword>
<evidence type="ECO:0000256" key="4">
    <source>
        <dbReference type="ARBA" id="ARBA00022884"/>
    </source>
</evidence>
<comment type="function">
    <text evidence="7">Catalyzes the release of premature peptidyl moieties from peptidyl-tRNA molecules trapped in stalled 50S ribosomal subunits, and thus maintains levels of free tRNAs and 50S ribosomes.</text>
</comment>
<dbReference type="InterPro" id="IPR018171">
    <property type="entry name" value="Pept_tRNA_hydro_CS"/>
</dbReference>
<reference evidence="8 9" key="1">
    <citation type="submission" date="2023-09" db="EMBL/GenBank/DDBJ databases">
        <authorList>
            <person name="Rey-Velasco X."/>
        </authorList>
    </citation>
    <scope>NUCLEOTIDE SEQUENCE [LARGE SCALE GENOMIC DNA]</scope>
    <source>
        <strain evidence="8 9">P385</strain>
    </source>
</reference>
<comment type="subunit">
    <text evidence="7">Monomer.</text>
</comment>
<feature type="binding site" evidence="7">
    <location>
        <position position="71"/>
    </location>
    <ligand>
        <name>tRNA</name>
        <dbReference type="ChEBI" id="CHEBI:17843"/>
    </ligand>
</feature>
<dbReference type="RefSeq" id="WP_311659836.1">
    <property type="nucleotide sequence ID" value="NZ_JAVRHY010000014.1"/>
</dbReference>